<evidence type="ECO:0000256" key="6">
    <source>
        <dbReference type="ARBA" id="ARBA00022619"/>
    </source>
</evidence>
<feature type="active site" description="Proton donor" evidence="14">
    <location>
        <position position="55"/>
    </location>
</feature>
<feature type="binding site" evidence="16">
    <location>
        <position position="87"/>
    </location>
    <ligand>
        <name>Zn(2+)</name>
        <dbReference type="ChEBI" id="CHEBI:29105"/>
        <note>catalytic</note>
    </ligand>
</feature>
<comment type="function">
    <text evidence="1 13">Converts 2,5-diamino-6-(ribosylamino)-4(3h)-pyrimidinone 5'-phosphate into 5-amino-6-(ribosylamino)-2,4(1h,3h)-pyrimidinedione 5'-phosphate.</text>
</comment>
<dbReference type="Gene3D" id="3.40.140.10">
    <property type="entry name" value="Cytidine Deaminase, domain 2"/>
    <property type="match status" value="1"/>
</dbReference>
<evidence type="ECO:0000256" key="15">
    <source>
        <dbReference type="PIRSR" id="PIRSR006769-2"/>
    </source>
</evidence>
<comment type="catalytic activity">
    <reaction evidence="13">
        <text>5-amino-6-(5-phospho-D-ribitylamino)uracil + NADP(+) = 5-amino-6-(5-phospho-D-ribosylamino)uracil + NADPH + H(+)</text>
        <dbReference type="Rhea" id="RHEA:17845"/>
        <dbReference type="ChEBI" id="CHEBI:15378"/>
        <dbReference type="ChEBI" id="CHEBI:57783"/>
        <dbReference type="ChEBI" id="CHEBI:58349"/>
        <dbReference type="ChEBI" id="CHEBI:58421"/>
        <dbReference type="ChEBI" id="CHEBI:58453"/>
        <dbReference type="EC" id="1.1.1.193"/>
    </reaction>
</comment>
<dbReference type="GO" id="GO:0008835">
    <property type="term" value="F:diaminohydroxyphosphoribosylaminopyrimidine deaminase activity"/>
    <property type="evidence" value="ECO:0007669"/>
    <property type="project" value="UniProtKB-EC"/>
</dbReference>
<dbReference type="GO" id="GO:0008270">
    <property type="term" value="F:zinc ion binding"/>
    <property type="evidence" value="ECO:0007669"/>
    <property type="project" value="InterPro"/>
</dbReference>
<dbReference type="RefSeq" id="WP_058030849.1">
    <property type="nucleotide sequence ID" value="NZ_CP013187.1"/>
</dbReference>
<dbReference type="NCBIfam" id="TIGR00227">
    <property type="entry name" value="ribD_Cterm"/>
    <property type="match status" value="1"/>
</dbReference>
<dbReference type="InterPro" id="IPR016192">
    <property type="entry name" value="APOBEC/CMP_deaminase_Zn-bd"/>
</dbReference>
<feature type="domain" description="CMP/dCMP-type deaminase" evidence="17">
    <location>
        <begin position="4"/>
        <end position="126"/>
    </location>
</feature>
<keyword evidence="11 13" id="KW-0560">Oxidoreductase</keyword>
<protein>
    <recommendedName>
        <fullName evidence="13">Riboflavin biosynthesis protein RibD</fullName>
    </recommendedName>
    <domain>
        <recommendedName>
            <fullName evidence="13">Diaminohydroxyphosphoribosylaminopyrimidine deaminase</fullName>
            <shortName evidence="13">DRAP deaminase</shortName>
            <ecNumber evidence="13">3.5.4.26</ecNumber>
        </recommendedName>
        <alternativeName>
            <fullName evidence="13">Riboflavin-specific deaminase</fullName>
        </alternativeName>
    </domain>
    <domain>
        <recommendedName>
            <fullName evidence="13">5-amino-6-(5-phosphoribosylamino)uracil reductase</fullName>
            <ecNumber evidence="13">1.1.1.193</ecNumber>
        </recommendedName>
        <alternativeName>
            <fullName evidence="13">HTP reductase</fullName>
        </alternativeName>
    </domain>
</protein>
<dbReference type="Pfam" id="PF01872">
    <property type="entry name" value="RibD_C"/>
    <property type="match status" value="1"/>
</dbReference>
<dbReference type="PANTHER" id="PTHR38011:SF7">
    <property type="entry name" value="2,5-DIAMINO-6-RIBOSYLAMINO-4(3H)-PYRIMIDINONE 5'-PHOSPHATE REDUCTASE"/>
    <property type="match status" value="1"/>
</dbReference>
<keyword evidence="12" id="KW-0511">Multifunctional enzyme</keyword>
<dbReference type="GO" id="GO:0050661">
    <property type="term" value="F:NADP binding"/>
    <property type="evidence" value="ECO:0007669"/>
    <property type="project" value="InterPro"/>
</dbReference>
<dbReference type="NCBIfam" id="TIGR00326">
    <property type="entry name" value="eubact_ribD"/>
    <property type="match status" value="1"/>
</dbReference>
<dbReference type="CDD" id="cd01284">
    <property type="entry name" value="Riboflavin_deaminase-reductase"/>
    <property type="match status" value="1"/>
</dbReference>
<dbReference type="FunFam" id="3.40.140.10:FF:000025">
    <property type="entry name" value="Riboflavin biosynthesis protein RibD"/>
    <property type="match status" value="1"/>
</dbReference>
<dbReference type="InterPro" id="IPR050765">
    <property type="entry name" value="Riboflavin_Biosynth_HTPR"/>
</dbReference>
<evidence type="ECO:0000256" key="12">
    <source>
        <dbReference type="ARBA" id="ARBA00023268"/>
    </source>
</evidence>
<comment type="similarity">
    <text evidence="5 13">In the C-terminal section; belongs to the HTP reductase family.</text>
</comment>
<dbReference type="EC" id="1.1.1.193" evidence="13"/>
<feature type="binding site" evidence="16">
    <location>
        <position position="78"/>
    </location>
    <ligand>
        <name>Zn(2+)</name>
        <dbReference type="ChEBI" id="CHEBI:29105"/>
        <note>catalytic</note>
    </ligand>
</feature>
<keyword evidence="6 13" id="KW-0686">Riboflavin biosynthesis</keyword>
<feature type="binding site" evidence="16">
    <location>
        <position position="53"/>
    </location>
    <ligand>
        <name>Zn(2+)</name>
        <dbReference type="ChEBI" id="CHEBI:29105"/>
        <note>catalytic</note>
    </ligand>
</feature>
<keyword evidence="10 13" id="KW-0521">NADP</keyword>
<evidence type="ECO:0000259" key="17">
    <source>
        <dbReference type="PROSITE" id="PS51747"/>
    </source>
</evidence>
<accession>A0A0S2K544</accession>
<dbReference type="EC" id="3.5.4.26" evidence="13"/>
<evidence type="ECO:0000256" key="9">
    <source>
        <dbReference type="ARBA" id="ARBA00022833"/>
    </source>
</evidence>
<feature type="binding site" evidence="15">
    <location>
        <position position="171"/>
    </location>
    <ligand>
        <name>substrate</name>
    </ligand>
</feature>
<proteinExistence type="inferred from homology"/>
<dbReference type="OrthoDB" id="3675244at2"/>
<feature type="binding site" evidence="15">
    <location>
        <position position="157"/>
    </location>
    <ligand>
        <name>NADP(+)</name>
        <dbReference type="ChEBI" id="CHEBI:58349"/>
    </ligand>
</feature>
<dbReference type="GO" id="GO:0009231">
    <property type="term" value="P:riboflavin biosynthetic process"/>
    <property type="evidence" value="ECO:0007669"/>
    <property type="project" value="UniProtKB-UniPathway"/>
</dbReference>
<comment type="cofactor">
    <cofactor evidence="13 16">
        <name>Zn(2+)</name>
        <dbReference type="ChEBI" id="CHEBI:29105"/>
    </cofactor>
    <text evidence="13 16">Binds 1 zinc ion.</text>
</comment>
<dbReference type="InterPro" id="IPR002734">
    <property type="entry name" value="RibDG_C"/>
</dbReference>
<evidence type="ECO:0000313" key="19">
    <source>
        <dbReference type="Proteomes" id="UP000061457"/>
    </source>
</evidence>
<comment type="similarity">
    <text evidence="4 13">In the N-terminal section; belongs to the cytidine and deoxycytidylate deaminase family.</text>
</comment>
<dbReference type="PROSITE" id="PS51747">
    <property type="entry name" value="CYT_DCMP_DEAMINASES_2"/>
    <property type="match status" value="1"/>
</dbReference>
<dbReference type="Proteomes" id="UP000061457">
    <property type="component" value="Chromosome I"/>
</dbReference>
<dbReference type="STRING" id="161398.PP2015_2685"/>
<dbReference type="PATRIC" id="fig|161398.10.peg.2741"/>
<organism evidence="18 19">
    <name type="scientific">Pseudoalteromonas phenolica</name>
    <dbReference type="NCBI Taxonomy" id="161398"/>
    <lineage>
        <taxon>Bacteria</taxon>
        <taxon>Pseudomonadati</taxon>
        <taxon>Pseudomonadota</taxon>
        <taxon>Gammaproteobacteria</taxon>
        <taxon>Alteromonadales</taxon>
        <taxon>Pseudoalteromonadaceae</taxon>
        <taxon>Pseudoalteromonas</taxon>
    </lineage>
</organism>
<evidence type="ECO:0000256" key="7">
    <source>
        <dbReference type="ARBA" id="ARBA00022723"/>
    </source>
</evidence>
<keyword evidence="7 13" id="KW-0479">Metal-binding</keyword>
<dbReference type="GO" id="GO:0008703">
    <property type="term" value="F:5-amino-6-(5-phosphoribosylamino)uracil reductase activity"/>
    <property type="evidence" value="ECO:0007669"/>
    <property type="project" value="UniProtKB-EC"/>
</dbReference>
<evidence type="ECO:0000256" key="10">
    <source>
        <dbReference type="ARBA" id="ARBA00022857"/>
    </source>
</evidence>
<evidence type="ECO:0000256" key="8">
    <source>
        <dbReference type="ARBA" id="ARBA00022801"/>
    </source>
</evidence>
<evidence type="ECO:0000256" key="16">
    <source>
        <dbReference type="PIRSR" id="PIRSR006769-3"/>
    </source>
</evidence>
<feature type="binding site" evidence="15">
    <location>
        <position position="187"/>
    </location>
    <ligand>
        <name>substrate</name>
    </ligand>
</feature>
<sequence length="372" mass="40317">MFSEQDKEFMQQAISLAAKGRFTTSPNPNVGCVIVKDGNIVGQGYHQKAGEGHAEVHALKMAGDKALGATAYVTLEPCSHYGRTPPCAKGLIDAGVSRVVAAMVDPNPEVAGRGLRMLEEAGIETASGLYEQAARDLNPGFLTRMETGLPYISCKLAASLDGKTALKNGESKWITSSAARQDVQFLRAEHCAVLSGADTVLFDDAKLNVRLSAEQLELAEGMSVRQPIRVIIDSQNRLSPDLALFSINSPIIILRTKADTTHQWPEHVTELVVDSMNDKVDIKKALMQLTAYGINSVFVEAGATLAGKFHELNLIDNYILYLAPKIMGQDARGLFNVPELTQMADVQSLQWHDIKQVGDDIRLTACKVAQKG</sequence>
<dbReference type="SUPFAM" id="SSF53927">
    <property type="entry name" value="Cytidine deaminase-like"/>
    <property type="match status" value="1"/>
</dbReference>
<comment type="pathway">
    <text evidence="2 13">Cofactor biosynthesis; riboflavin biosynthesis; 5-amino-6-(D-ribitylamino)uracil from GTP: step 2/4.</text>
</comment>
<feature type="binding site" evidence="15">
    <location>
        <position position="234"/>
    </location>
    <ligand>
        <name>NADP(+)</name>
        <dbReference type="ChEBI" id="CHEBI:58349"/>
    </ligand>
</feature>
<comment type="pathway">
    <text evidence="3 13">Cofactor biosynthesis; riboflavin biosynthesis; 5-amino-6-(D-ribitylamino)uracil from GTP: step 3/4.</text>
</comment>
<feature type="binding site" evidence="15">
    <location>
        <position position="300"/>
    </location>
    <ligand>
        <name>substrate</name>
    </ligand>
</feature>
<dbReference type="InterPro" id="IPR011549">
    <property type="entry name" value="RibD_C"/>
</dbReference>
<dbReference type="UniPathway" id="UPA00275">
    <property type="reaction ID" value="UER00401"/>
</dbReference>
<dbReference type="InterPro" id="IPR016193">
    <property type="entry name" value="Cytidine_deaminase-like"/>
</dbReference>
<keyword evidence="8 13" id="KW-0378">Hydrolase</keyword>
<reference evidence="18 19" key="1">
    <citation type="submission" date="2015-11" db="EMBL/GenBank/DDBJ databases">
        <authorList>
            <person name="Zhang Y."/>
            <person name="Guo Z."/>
        </authorList>
    </citation>
    <scope>NUCLEOTIDE SEQUENCE [LARGE SCALE GENOMIC DNA]</scope>
    <source>
        <strain evidence="18 19">KCTC 12086</strain>
    </source>
</reference>
<dbReference type="Gene3D" id="3.40.430.10">
    <property type="entry name" value="Dihydrofolate Reductase, subunit A"/>
    <property type="match status" value="1"/>
</dbReference>
<dbReference type="Pfam" id="PF00383">
    <property type="entry name" value="dCMP_cyt_deam_1"/>
    <property type="match status" value="1"/>
</dbReference>
<feature type="binding site" evidence="15">
    <location>
        <position position="173"/>
    </location>
    <ligand>
        <name>NADP(+)</name>
        <dbReference type="ChEBI" id="CHEBI:58349"/>
    </ligand>
</feature>
<evidence type="ECO:0000256" key="5">
    <source>
        <dbReference type="ARBA" id="ARBA00007417"/>
    </source>
</evidence>
<evidence type="ECO:0000256" key="2">
    <source>
        <dbReference type="ARBA" id="ARBA00004882"/>
    </source>
</evidence>
<evidence type="ECO:0000256" key="3">
    <source>
        <dbReference type="ARBA" id="ARBA00004910"/>
    </source>
</evidence>
<evidence type="ECO:0000256" key="14">
    <source>
        <dbReference type="PIRSR" id="PIRSR006769-1"/>
    </source>
</evidence>
<feature type="binding site" evidence="15">
    <location>
        <position position="203"/>
    </location>
    <ligand>
        <name>substrate</name>
    </ligand>
</feature>
<gene>
    <name evidence="18" type="ORF">PP2015_2685</name>
</gene>
<dbReference type="InterPro" id="IPR004794">
    <property type="entry name" value="Eubact_RibD"/>
</dbReference>
<feature type="binding site" evidence="15">
    <location>
        <position position="199"/>
    </location>
    <ligand>
        <name>NADP(+)</name>
        <dbReference type="ChEBI" id="CHEBI:58349"/>
    </ligand>
</feature>
<evidence type="ECO:0000256" key="11">
    <source>
        <dbReference type="ARBA" id="ARBA00023002"/>
    </source>
</evidence>
<dbReference type="PROSITE" id="PS00903">
    <property type="entry name" value="CYT_DCMP_DEAMINASES_1"/>
    <property type="match status" value="1"/>
</dbReference>
<evidence type="ECO:0000313" key="18">
    <source>
        <dbReference type="EMBL" id="ALO43172.1"/>
    </source>
</evidence>
<feature type="binding site" evidence="15">
    <location>
        <position position="210"/>
    </location>
    <ligand>
        <name>substrate</name>
    </ligand>
</feature>
<name>A0A0S2K544_9GAMM</name>
<dbReference type="InterPro" id="IPR002125">
    <property type="entry name" value="CMP_dCMP_dom"/>
</dbReference>
<feature type="binding site" evidence="15">
    <location>
        <position position="207"/>
    </location>
    <ligand>
        <name>substrate</name>
    </ligand>
</feature>
<dbReference type="PANTHER" id="PTHR38011">
    <property type="entry name" value="DIHYDROFOLATE REDUCTASE FAMILY PROTEIN (AFU_ORTHOLOGUE AFUA_8G06820)"/>
    <property type="match status" value="1"/>
</dbReference>
<comment type="catalytic activity">
    <reaction evidence="13">
        <text>2,5-diamino-6-hydroxy-4-(5-phosphoribosylamino)-pyrimidine + H2O + H(+) = 5-amino-6-(5-phospho-D-ribosylamino)uracil + NH4(+)</text>
        <dbReference type="Rhea" id="RHEA:21868"/>
        <dbReference type="ChEBI" id="CHEBI:15377"/>
        <dbReference type="ChEBI" id="CHEBI:15378"/>
        <dbReference type="ChEBI" id="CHEBI:28938"/>
        <dbReference type="ChEBI" id="CHEBI:58453"/>
        <dbReference type="ChEBI" id="CHEBI:58614"/>
        <dbReference type="EC" id="3.5.4.26"/>
    </reaction>
</comment>
<keyword evidence="19" id="KW-1185">Reference proteome</keyword>
<dbReference type="InterPro" id="IPR024072">
    <property type="entry name" value="DHFR-like_dom_sf"/>
</dbReference>
<keyword evidence="9 13" id="KW-0862">Zinc</keyword>
<evidence type="ECO:0000256" key="13">
    <source>
        <dbReference type="PIRNR" id="PIRNR006769"/>
    </source>
</evidence>
<dbReference type="EMBL" id="CP013187">
    <property type="protein sequence ID" value="ALO43172.1"/>
    <property type="molecule type" value="Genomic_DNA"/>
</dbReference>
<dbReference type="KEGG" id="pphe:PP2015_2685"/>
<dbReference type="SUPFAM" id="SSF53597">
    <property type="entry name" value="Dihydrofolate reductase-like"/>
    <property type="match status" value="1"/>
</dbReference>
<dbReference type="AlphaFoldDB" id="A0A0S2K544"/>
<evidence type="ECO:0000256" key="4">
    <source>
        <dbReference type="ARBA" id="ARBA00005259"/>
    </source>
</evidence>
<dbReference type="PIRSF" id="PIRSF006769">
    <property type="entry name" value="RibD"/>
    <property type="match status" value="1"/>
</dbReference>
<evidence type="ECO:0000256" key="1">
    <source>
        <dbReference type="ARBA" id="ARBA00002151"/>
    </source>
</evidence>